<proteinExistence type="predicted"/>
<dbReference type="Proteomes" id="UP000262882">
    <property type="component" value="Unassembled WGS sequence"/>
</dbReference>
<dbReference type="AlphaFoldDB" id="A0A372G9E5"/>
<gene>
    <name evidence="1" type="ORF">D0T12_29330</name>
</gene>
<evidence type="ECO:0000313" key="2">
    <source>
        <dbReference type="Proteomes" id="UP000262882"/>
    </source>
</evidence>
<dbReference type="OrthoDB" id="3449038at2"/>
<reference evidence="1 2" key="1">
    <citation type="submission" date="2018-08" db="EMBL/GenBank/DDBJ databases">
        <title>Actinomadura spongicola sp. nov., isolated from marine sponge Leucetta chagosensis.</title>
        <authorList>
            <person name="Li L."/>
            <person name="Lin H.W."/>
        </authorList>
    </citation>
    <scope>NUCLEOTIDE SEQUENCE [LARGE SCALE GENOMIC DNA]</scope>
    <source>
        <strain evidence="1 2">LHW52907</strain>
    </source>
</reference>
<dbReference type="EMBL" id="QVNQ01000011">
    <property type="protein sequence ID" value="RFS82000.1"/>
    <property type="molecule type" value="Genomic_DNA"/>
</dbReference>
<accession>A0A372G9E5</accession>
<evidence type="ECO:0000313" key="1">
    <source>
        <dbReference type="EMBL" id="RFS82000.1"/>
    </source>
</evidence>
<sequence>MKRRAALQLLAALGAGTAIPPGALEEVLSSIDRAAGDTVDVDEWERTVHEYGQQLVSRLRPTGSMAGDLTADIIAVGRLLDRTRAPFEQARLLRISAGLSGLLAIELGDAGEDRPARIAWGTARRAADASGDHELQVWTRGRAAQDAYWAGRPREVVADLADEAIAIAKGTPSAGLARAHAARTYLAADRGDHGEALNSLNKIKETMMRLPETDGSQTVLAYRESQLRWAESYVLTRTGDSRAAAVLDETITLYPSSSIVPIKNLALMQAEALVRSRQVDLGLQQAVTTLQERPDFLAAGTGTLAKNVLSALPEDARALPAAQKLRTLTPSRV</sequence>
<keyword evidence="2" id="KW-1185">Reference proteome</keyword>
<comment type="caution">
    <text evidence="1">The sequence shown here is derived from an EMBL/GenBank/DDBJ whole genome shotgun (WGS) entry which is preliminary data.</text>
</comment>
<protein>
    <submittedName>
        <fullName evidence="1">XRE family transcriptional regulator</fullName>
    </submittedName>
</protein>
<organism evidence="1 2">
    <name type="scientific">Actinomadura spongiicola</name>
    <dbReference type="NCBI Taxonomy" id="2303421"/>
    <lineage>
        <taxon>Bacteria</taxon>
        <taxon>Bacillati</taxon>
        <taxon>Actinomycetota</taxon>
        <taxon>Actinomycetes</taxon>
        <taxon>Streptosporangiales</taxon>
        <taxon>Thermomonosporaceae</taxon>
        <taxon>Actinomadura</taxon>
    </lineage>
</organism>
<name>A0A372G9E5_9ACTN</name>